<evidence type="ECO:0000313" key="6">
    <source>
        <dbReference type="Proteomes" id="UP001302126"/>
    </source>
</evidence>
<feature type="domain" description="Peptidase S33 tripeptidyl aminopeptidase-like C-terminal" evidence="4">
    <location>
        <begin position="462"/>
        <end position="550"/>
    </location>
</feature>
<accession>A0AAN6WJ71</accession>
<dbReference type="Pfam" id="PF08386">
    <property type="entry name" value="Abhydrolase_4"/>
    <property type="match status" value="1"/>
</dbReference>
<protein>
    <submittedName>
        <fullName evidence="5">Alpha/Beta hydrolase protein</fullName>
    </submittedName>
</protein>
<dbReference type="Gene3D" id="3.40.50.1820">
    <property type="entry name" value="alpha/beta hydrolase"/>
    <property type="match status" value="1"/>
</dbReference>
<reference evidence="5" key="1">
    <citation type="journal article" date="2023" name="Mol. Phylogenet. Evol.">
        <title>Genome-scale phylogeny and comparative genomics of the fungal order Sordariales.</title>
        <authorList>
            <person name="Hensen N."/>
            <person name="Bonometti L."/>
            <person name="Westerberg I."/>
            <person name="Brannstrom I.O."/>
            <person name="Guillou S."/>
            <person name="Cros-Aarteil S."/>
            <person name="Calhoun S."/>
            <person name="Haridas S."/>
            <person name="Kuo A."/>
            <person name="Mondo S."/>
            <person name="Pangilinan J."/>
            <person name="Riley R."/>
            <person name="LaButti K."/>
            <person name="Andreopoulos B."/>
            <person name="Lipzen A."/>
            <person name="Chen C."/>
            <person name="Yan M."/>
            <person name="Daum C."/>
            <person name="Ng V."/>
            <person name="Clum A."/>
            <person name="Steindorff A."/>
            <person name="Ohm R.A."/>
            <person name="Martin F."/>
            <person name="Silar P."/>
            <person name="Natvig D.O."/>
            <person name="Lalanne C."/>
            <person name="Gautier V."/>
            <person name="Ament-Velasquez S.L."/>
            <person name="Kruys A."/>
            <person name="Hutchinson M.I."/>
            <person name="Powell A.J."/>
            <person name="Barry K."/>
            <person name="Miller A.N."/>
            <person name="Grigoriev I.V."/>
            <person name="Debuchy R."/>
            <person name="Gladieux P."/>
            <person name="Hiltunen Thoren M."/>
            <person name="Johannesson H."/>
        </authorList>
    </citation>
    <scope>NUCLEOTIDE SEQUENCE</scope>
    <source>
        <strain evidence="5">PSN309</strain>
    </source>
</reference>
<dbReference type="AlphaFoldDB" id="A0AAN6WJ71"/>
<keyword evidence="2 5" id="KW-0378">Hydrolase</keyword>
<dbReference type="SUPFAM" id="SSF53474">
    <property type="entry name" value="alpha/beta-Hydrolases"/>
    <property type="match status" value="1"/>
</dbReference>
<evidence type="ECO:0000256" key="3">
    <source>
        <dbReference type="SAM" id="Phobius"/>
    </source>
</evidence>
<comment type="similarity">
    <text evidence="1">Belongs to the peptidase S33 family.</text>
</comment>
<keyword evidence="3" id="KW-0812">Transmembrane</keyword>
<feature type="transmembrane region" description="Helical" evidence="3">
    <location>
        <begin position="36"/>
        <end position="57"/>
    </location>
</feature>
<reference evidence="5" key="2">
    <citation type="submission" date="2023-05" db="EMBL/GenBank/DDBJ databases">
        <authorList>
            <consortium name="Lawrence Berkeley National Laboratory"/>
            <person name="Steindorff A."/>
            <person name="Hensen N."/>
            <person name="Bonometti L."/>
            <person name="Westerberg I."/>
            <person name="Brannstrom I.O."/>
            <person name="Guillou S."/>
            <person name="Cros-Aarteil S."/>
            <person name="Calhoun S."/>
            <person name="Haridas S."/>
            <person name="Kuo A."/>
            <person name="Mondo S."/>
            <person name="Pangilinan J."/>
            <person name="Riley R."/>
            <person name="Labutti K."/>
            <person name="Andreopoulos B."/>
            <person name="Lipzen A."/>
            <person name="Chen C."/>
            <person name="Yanf M."/>
            <person name="Daum C."/>
            <person name="Ng V."/>
            <person name="Clum A."/>
            <person name="Ohm R."/>
            <person name="Martin F."/>
            <person name="Silar P."/>
            <person name="Natvig D."/>
            <person name="Lalanne C."/>
            <person name="Gautier V."/>
            <person name="Ament-Velasquez S.L."/>
            <person name="Kruys A."/>
            <person name="Hutchinson M.I."/>
            <person name="Powell A.J."/>
            <person name="Barry K."/>
            <person name="Miller A.N."/>
            <person name="Grigoriev I.V."/>
            <person name="Debuchy R."/>
            <person name="Gladieux P."/>
            <person name="Thoren M.H."/>
            <person name="Johannesson H."/>
        </authorList>
    </citation>
    <scope>NUCLEOTIDE SEQUENCE</scope>
    <source>
        <strain evidence="5">PSN309</strain>
    </source>
</reference>
<dbReference type="GO" id="GO:0016787">
    <property type="term" value="F:hydrolase activity"/>
    <property type="evidence" value="ECO:0007669"/>
    <property type="project" value="UniProtKB-KW"/>
</dbReference>
<sequence>MADAERQPLVRKRSKRPAFRLLRKQERAYRPSTWDVVILAAVAAFGILAWQISASFVRRHDDPRRRSYPGEKITWTSCGTLVDHQLECTNLTVPMDHFNSSNNGPDNSLHFTIPLIRLRGKNATDNINILLNPGGPGGSGAEFIWRWGAQLNTIIGENYHLLTFDPRGVNGSVPRANCYPTEEIRRELSVVRNKKIVEDSGELWAWAGNFVQACADNMGVHGAYINTPQTAADMNSILDAIGQDDMYYWGFSYGTLLGQTYATLFPERSKRVIIDGVVNQFSWYNNIFDDEDLTDTDNVFDGFVDECIKAGKEDCALAELASSKEQLREKLITSIDQLRDDPIGVYVNTSIHGVLDYWAVWYDGVFPAMYKPANWRTLADNLAALLKGNATAAFMAYSREGPWVSLFDANTVIMTNDGVSGPKNWPVSGRQELVKQVIDFYNSSTSRLFNTALSHEGHFEKQAWKIPRTHNYVPTKGVKTAHPLLVLTTTYDPICPLVSAKSANDAFVDSKIVEVKGYGHCSLAVPSLCINKHVRAFLDEGKLPDDYTQCEGDGNPYFGKSDDEKKGLVNLQSSSWTEEEKRIHLAQVELARDLWFKPRWQG</sequence>
<keyword evidence="3" id="KW-1133">Transmembrane helix</keyword>
<evidence type="ECO:0000259" key="4">
    <source>
        <dbReference type="Pfam" id="PF08386"/>
    </source>
</evidence>
<evidence type="ECO:0000256" key="1">
    <source>
        <dbReference type="ARBA" id="ARBA00010088"/>
    </source>
</evidence>
<dbReference type="PANTHER" id="PTHR43248">
    <property type="entry name" value="2-SUCCINYL-6-HYDROXY-2,4-CYCLOHEXADIENE-1-CARBOXYLATE SYNTHASE"/>
    <property type="match status" value="1"/>
</dbReference>
<name>A0AAN6WJ71_9PEZI</name>
<dbReference type="Proteomes" id="UP001302126">
    <property type="component" value="Unassembled WGS sequence"/>
</dbReference>
<dbReference type="PANTHER" id="PTHR43248:SF25">
    <property type="entry name" value="AB HYDROLASE-1 DOMAIN-CONTAINING PROTEIN-RELATED"/>
    <property type="match status" value="1"/>
</dbReference>
<keyword evidence="6" id="KW-1185">Reference proteome</keyword>
<gene>
    <name evidence="5" type="ORF">QBC35DRAFT_509118</name>
</gene>
<proteinExistence type="inferred from homology"/>
<dbReference type="InterPro" id="IPR051601">
    <property type="entry name" value="Serine_prot/Carboxylest_S33"/>
</dbReference>
<evidence type="ECO:0000313" key="5">
    <source>
        <dbReference type="EMBL" id="KAK4182895.1"/>
    </source>
</evidence>
<dbReference type="InterPro" id="IPR029058">
    <property type="entry name" value="AB_hydrolase_fold"/>
</dbReference>
<comment type="caution">
    <text evidence="5">The sequence shown here is derived from an EMBL/GenBank/DDBJ whole genome shotgun (WGS) entry which is preliminary data.</text>
</comment>
<evidence type="ECO:0000256" key="2">
    <source>
        <dbReference type="ARBA" id="ARBA00022801"/>
    </source>
</evidence>
<keyword evidence="3" id="KW-0472">Membrane</keyword>
<dbReference type="InterPro" id="IPR013595">
    <property type="entry name" value="Pept_S33_TAP-like_C"/>
</dbReference>
<organism evidence="5 6">
    <name type="scientific">Podospora australis</name>
    <dbReference type="NCBI Taxonomy" id="1536484"/>
    <lineage>
        <taxon>Eukaryota</taxon>
        <taxon>Fungi</taxon>
        <taxon>Dikarya</taxon>
        <taxon>Ascomycota</taxon>
        <taxon>Pezizomycotina</taxon>
        <taxon>Sordariomycetes</taxon>
        <taxon>Sordariomycetidae</taxon>
        <taxon>Sordariales</taxon>
        <taxon>Podosporaceae</taxon>
        <taxon>Podospora</taxon>
    </lineage>
</organism>
<dbReference type="EMBL" id="MU864599">
    <property type="protein sequence ID" value="KAK4182895.1"/>
    <property type="molecule type" value="Genomic_DNA"/>
</dbReference>